<dbReference type="InterPro" id="IPR012902">
    <property type="entry name" value="N_methyl_site"/>
</dbReference>
<dbReference type="Pfam" id="PF07963">
    <property type="entry name" value="N_methyl"/>
    <property type="match status" value="1"/>
</dbReference>
<keyword evidence="1" id="KW-1133">Transmembrane helix</keyword>
<proteinExistence type="predicted"/>
<keyword evidence="1" id="KW-0812">Transmembrane</keyword>
<dbReference type="InterPro" id="IPR045584">
    <property type="entry name" value="Pilin-like"/>
</dbReference>
<gene>
    <name evidence="2" type="ORF">UU93_C0006G0006</name>
</gene>
<accession>A0A0G0Y728</accession>
<feature type="transmembrane region" description="Helical" evidence="1">
    <location>
        <begin position="12"/>
        <end position="36"/>
    </location>
</feature>
<keyword evidence="1" id="KW-0472">Membrane</keyword>
<dbReference type="AlphaFoldDB" id="A0A0G0Y728"/>
<evidence type="ECO:0000313" key="2">
    <source>
        <dbReference type="EMBL" id="KKS32527.1"/>
    </source>
</evidence>
<name>A0A0G0Y728_9BACT</name>
<dbReference type="STRING" id="1618356.UU93_C0006G0006"/>
<comment type="caution">
    <text evidence="2">The sequence shown here is derived from an EMBL/GenBank/DDBJ whole genome shotgun (WGS) entry which is preliminary data.</text>
</comment>
<dbReference type="EMBL" id="LCCN01000006">
    <property type="protein sequence ID" value="KKS32527.1"/>
    <property type="molecule type" value="Genomic_DNA"/>
</dbReference>
<reference evidence="2 3" key="1">
    <citation type="journal article" date="2015" name="Nature">
        <title>rRNA introns, odd ribosomes, and small enigmatic genomes across a large radiation of phyla.</title>
        <authorList>
            <person name="Brown C.T."/>
            <person name="Hug L.A."/>
            <person name="Thomas B.C."/>
            <person name="Sharon I."/>
            <person name="Castelle C.J."/>
            <person name="Singh A."/>
            <person name="Wilkins M.J."/>
            <person name="Williams K.H."/>
            <person name="Banfield J.F."/>
        </authorList>
    </citation>
    <scope>NUCLEOTIDE SEQUENCE [LARGE SCALE GENOMIC DNA]</scope>
</reference>
<dbReference type="Proteomes" id="UP000034160">
    <property type="component" value="Unassembled WGS sequence"/>
</dbReference>
<protein>
    <submittedName>
        <fullName evidence="2">Uncharacterized protein</fullName>
    </submittedName>
</protein>
<sequence>MLNAQYSMLKKRFGYTLIEILVVITIGVILGTVGMVKYRDASRRQAVDAAAEKLVSALRKAQVNAASGVKNSCGSSPLEGWQVKVNANNYVIQVKCVDSTYDNRTENIEGASVTSFPSSNPILFKVLNQGTNITETTTITMTGYGTVKNIVVTSTGEIL</sequence>
<dbReference type="SUPFAM" id="SSF54523">
    <property type="entry name" value="Pili subunits"/>
    <property type="match status" value="1"/>
</dbReference>
<dbReference type="NCBIfam" id="TIGR02532">
    <property type="entry name" value="IV_pilin_GFxxxE"/>
    <property type="match status" value="1"/>
</dbReference>
<dbReference type="Gene3D" id="3.30.700.10">
    <property type="entry name" value="Glycoprotein, Type 4 Pilin"/>
    <property type="match status" value="1"/>
</dbReference>
<evidence type="ECO:0000313" key="3">
    <source>
        <dbReference type="Proteomes" id="UP000034160"/>
    </source>
</evidence>
<organism evidence="2 3">
    <name type="scientific">Candidatus Amesbacteria bacterium GW2011_GWA2_42_12</name>
    <dbReference type="NCBI Taxonomy" id="1618356"/>
    <lineage>
        <taxon>Bacteria</taxon>
        <taxon>Candidatus Amesiibacteriota</taxon>
    </lineage>
</organism>
<evidence type="ECO:0000256" key="1">
    <source>
        <dbReference type="SAM" id="Phobius"/>
    </source>
</evidence>